<keyword evidence="4" id="KW-0808">Transferase</keyword>
<dbReference type="Proteomes" id="UP000494216">
    <property type="component" value="Unassembled WGS sequence"/>
</dbReference>
<dbReference type="PANTHER" id="PTHR33540:SF1">
    <property type="entry name" value="N-ACETYLMURAMATE_N-ACETYLGLUCOSAMINE KINASE"/>
    <property type="match status" value="1"/>
</dbReference>
<feature type="domain" description="Aminoglycoside phosphotransferase" evidence="3">
    <location>
        <begin position="28"/>
        <end position="245"/>
    </location>
</feature>
<gene>
    <name evidence="4" type="primary">amgK</name>
    <name evidence="4" type="ORF">METHB2_90032</name>
</gene>
<comment type="caution">
    <text evidence="4">The sequence shown here is derived from an EMBL/GenBank/DDBJ whole genome shotgun (WGS) entry which is preliminary data.</text>
</comment>
<accession>A0A8S0WD25</accession>
<evidence type="ECO:0000259" key="3">
    <source>
        <dbReference type="Pfam" id="PF01636"/>
    </source>
</evidence>
<evidence type="ECO:0000313" key="4">
    <source>
        <dbReference type="EMBL" id="CAA9892925.1"/>
    </source>
</evidence>
<evidence type="ECO:0000256" key="1">
    <source>
        <dbReference type="ARBA" id="ARBA00022741"/>
    </source>
</evidence>
<dbReference type="GO" id="GO:0005524">
    <property type="term" value="F:ATP binding"/>
    <property type="evidence" value="ECO:0007669"/>
    <property type="project" value="UniProtKB-KW"/>
</dbReference>
<keyword evidence="2" id="KW-0067">ATP-binding</keyword>
<keyword evidence="4" id="KW-0418">Kinase</keyword>
<dbReference type="Gene3D" id="3.30.200.20">
    <property type="entry name" value="Phosphorylase Kinase, domain 1"/>
    <property type="match status" value="1"/>
</dbReference>
<evidence type="ECO:0000313" key="5">
    <source>
        <dbReference type="Proteomes" id="UP000494216"/>
    </source>
</evidence>
<name>A0A8S0WD25_9GAMM</name>
<organism evidence="4 5">
    <name type="scientific">Candidatus Methylobacter favarea</name>
    <dbReference type="NCBI Taxonomy" id="2707345"/>
    <lineage>
        <taxon>Bacteria</taxon>
        <taxon>Pseudomonadati</taxon>
        <taxon>Pseudomonadota</taxon>
        <taxon>Gammaproteobacteria</taxon>
        <taxon>Methylococcales</taxon>
        <taxon>Methylococcaceae</taxon>
        <taxon>Methylobacter</taxon>
    </lineage>
</organism>
<dbReference type="Pfam" id="PF01636">
    <property type="entry name" value="APH"/>
    <property type="match status" value="1"/>
</dbReference>
<protein>
    <submittedName>
        <fullName evidence="4">N-acetylmuramate/N-acetylglucosamine kinase</fullName>
        <ecNumber evidence="4">2.7.1.221</ecNumber>
    </submittedName>
</protein>
<dbReference type="AlphaFoldDB" id="A0A8S0WD25"/>
<dbReference type="GO" id="GO:0016301">
    <property type="term" value="F:kinase activity"/>
    <property type="evidence" value="ECO:0007669"/>
    <property type="project" value="UniProtKB-KW"/>
</dbReference>
<sequence length="332" mass="37972">MMMPGDLRAIAMLDWLENDLLLTINCCEPASSDASFRRYFRIRTPQGQFIVMDAPPLKENVEPFIKIADLLARSNVKVPAIFHQNPSEGFLVLEDFGTQCFLDQLTAGNATALYQSALDSLFKLQRQTPLQNSGLSGYDEPLLERELAIFDEWFLDKLLGIELPEHIRSSIHTVLIDSALEQPRLCVHRDFHSRNLMVLNEDSPGVLDFQDAVIGPITYDLVSLLRDCYIAWPEQQVEAWMTGYFQRLSHAGLIVCSRAQFKRWFDLMGLQRHLKAIGIFSRLHLRDGKPDYLKDIPRTLNYVMTQAQAYPEFSDFSNFLHSQVLPIYGVTA</sequence>
<dbReference type="PANTHER" id="PTHR33540">
    <property type="entry name" value="TRNA THREONYLCARBAMOYLADENOSINE BIOSYNTHESIS PROTEIN TSAE"/>
    <property type="match status" value="1"/>
</dbReference>
<dbReference type="InterPro" id="IPR002575">
    <property type="entry name" value="Aminoglycoside_PTrfase"/>
</dbReference>
<keyword evidence="1" id="KW-0547">Nucleotide-binding</keyword>
<dbReference type="Gene3D" id="3.90.1200.10">
    <property type="match status" value="1"/>
</dbReference>
<dbReference type="EMBL" id="CADCXN010000124">
    <property type="protein sequence ID" value="CAA9892925.1"/>
    <property type="molecule type" value="Genomic_DNA"/>
</dbReference>
<proteinExistence type="predicted"/>
<dbReference type="EC" id="2.7.1.221" evidence="4"/>
<evidence type="ECO:0000256" key="2">
    <source>
        <dbReference type="ARBA" id="ARBA00022840"/>
    </source>
</evidence>
<dbReference type="InterPro" id="IPR011009">
    <property type="entry name" value="Kinase-like_dom_sf"/>
</dbReference>
<reference evidence="4 5" key="1">
    <citation type="submission" date="2020-02" db="EMBL/GenBank/DDBJ databases">
        <authorList>
            <person name="Hogendoorn C."/>
        </authorList>
    </citation>
    <scope>NUCLEOTIDE SEQUENCE [LARGE SCALE GENOMIC DNA]</scope>
    <source>
        <strain evidence="4">METHB21</strain>
    </source>
</reference>
<dbReference type="SUPFAM" id="SSF56112">
    <property type="entry name" value="Protein kinase-like (PK-like)"/>
    <property type="match status" value="1"/>
</dbReference>
<keyword evidence="5" id="KW-1185">Reference proteome</keyword>